<evidence type="ECO:0000313" key="2">
    <source>
        <dbReference type="Proteomes" id="UP000228751"/>
    </source>
</evidence>
<dbReference type="OrthoDB" id="5241329at2"/>
<dbReference type="AlphaFoldDB" id="A0A2G4RC81"/>
<evidence type="ECO:0000313" key="1">
    <source>
        <dbReference type="EMBL" id="PHY94162.1"/>
    </source>
</evidence>
<dbReference type="RefSeq" id="WP_099541150.1">
    <property type="nucleotide sequence ID" value="NZ_PEBQ01000103.1"/>
</dbReference>
<sequence>MEQHQHLSSLNYFYGRGNKILKIAIPYETCWHQIWRGKKINIEHDIVINLIHSKGGRIPKAYRSPYADFTRGRRQHSRILLAGNPLKKGSRSPVIIVQDDDTAIFADKTGRSLTPELDYFGQMSIIHHEIGHILQYSQRLRHPLSFTNGTNAIEEAACDIFSLSLTLAMTKDIQSATAYAGIRSDYLLLRQSSALEFEIRATHSRANFERRFAAGLTLLGSLDYLFCANAMDYVLDEWRKSPWPCDIETSTQMAINWIRAKKITPNKTNKQIFKRLIDMLPDIKKASPLVRIFLGKILDKPPKCLPKTEQK</sequence>
<accession>A0A2G4RC81</accession>
<dbReference type="EMBL" id="PEBQ01000103">
    <property type="protein sequence ID" value="PHY94162.1"/>
    <property type="molecule type" value="Genomic_DNA"/>
</dbReference>
<gene>
    <name evidence="1" type="ORF">CSR02_07630</name>
</gene>
<name>A0A2G4RC81_9PROT</name>
<organism evidence="1 2">
    <name type="scientific">Acetobacter pomorum</name>
    <dbReference type="NCBI Taxonomy" id="65959"/>
    <lineage>
        <taxon>Bacteria</taxon>
        <taxon>Pseudomonadati</taxon>
        <taxon>Pseudomonadota</taxon>
        <taxon>Alphaproteobacteria</taxon>
        <taxon>Acetobacterales</taxon>
        <taxon>Acetobacteraceae</taxon>
        <taxon>Acetobacter</taxon>
    </lineage>
</organism>
<protein>
    <submittedName>
        <fullName evidence="1">Uncharacterized protein</fullName>
    </submittedName>
</protein>
<dbReference type="GeneID" id="66349935"/>
<dbReference type="Proteomes" id="UP000228751">
    <property type="component" value="Unassembled WGS sequence"/>
</dbReference>
<keyword evidence="2" id="KW-1185">Reference proteome</keyword>
<comment type="caution">
    <text evidence="1">The sequence shown here is derived from an EMBL/GenBank/DDBJ whole genome shotgun (WGS) entry which is preliminary data.</text>
</comment>
<proteinExistence type="predicted"/>
<dbReference type="SUPFAM" id="SSF55486">
    <property type="entry name" value="Metalloproteases ('zincins'), catalytic domain"/>
    <property type="match status" value="1"/>
</dbReference>
<reference evidence="1 2" key="1">
    <citation type="submission" date="2017-10" db="EMBL/GenBank/DDBJ databases">
        <title>Genomic analysis of the genus Acetobacter.</title>
        <authorList>
            <person name="Kim K.H."/>
            <person name="Chun B.H."/>
            <person name="Son A.R."/>
            <person name="Jeon C.O."/>
        </authorList>
    </citation>
    <scope>NUCLEOTIDE SEQUENCE [LARGE SCALE GENOMIC DNA]</scope>
    <source>
        <strain evidence="1 2">LHT 2458</strain>
    </source>
</reference>